<dbReference type="Proteomes" id="UP000554766">
    <property type="component" value="Unassembled WGS sequence"/>
</dbReference>
<accession>A0A7L4PFZ7</accession>
<keyword evidence="2" id="KW-1185">Reference proteome</keyword>
<proteinExistence type="predicted"/>
<dbReference type="AlphaFoldDB" id="A0A7L4PFZ7"/>
<name>A0A7L4PFZ7_9CREN</name>
<gene>
    <name evidence="1" type="ORF">HC235_10575</name>
</gene>
<dbReference type="OMA" id="TNLFYEH"/>
<protein>
    <submittedName>
        <fullName evidence="1">Uncharacterized protein</fullName>
    </submittedName>
</protein>
<evidence type="ECO:0000313" key="1">
    <source>
        <dbReference type="EMBL" id="NYR16366.1"/>
    </source>
</evidence>
<evidence type="ECO:0000313" key="2">
    <source>
        <dbReference type="Proteomes" id="UP000554766"/>
    </source>
</evidence>
<dbReference type="GeneID" id="44139600"/>
<dbReference type="RefSeq" id="WP_011901170.1">
    <property type="nucleotide sequence ID" value="NZ_JAAVJF010000005.1"/>
</dbReference>
<sequence length="51" mass="5961">MKQNTSLVEELTRLTNLFYEHGYIEVARMLEQARTLALQKEREVLIPPATD</sequence>
<comment type="caution">
    <text evidence="1">The sequence shown here is derived from an EMBL/GenBank/DDBJ whole genome shotgun (WGS) entry which is preliminary data.</text>
</comment>
<dbReference type="EMBL" id="JAAVJF010000005">
    <property type="protein sequence ID" value="NYR16366.1"/>
    <property type="molecule type" value="Genomic_DNA"/>
</dbReference>
<organism evidence="1 2">
    <name type="scientific">Pyrobaculum arsenaticum</name>
    <dbReference type="NCBI Taxonomy" id="121277"/>
    <lineage>
        <taxon>Archaea</taxon>
        <taxon>Thermoproteota</taxon>
        <taxon>Thermoprotei</taxon>
        <taxon>Thermoproteales</taxon>
        <taxon>Thermoproteaceae</taxon>
        <taxon>Pyrobaculum</taxon>
    </lineage>
</organism>
<reference evidence="1 2" key="1">
    <citation type="journal article" date="2020" name="Nat. Commun.">
        <title>The structures of two archaeal type IV pili illuminate evolutionary relationships.</title>
        <authorList>
            <person name="Wang F."/>
            <person name="Baquero D.P."/>
            <person name="Su Z."/>
            <person name="Beltran L.C."/>
            <person name="Prangishvili D."/>
            <person name="Krupovic M."/>
            <person name="Egelman E.H."/>
        </authorList>
    </citation>
    <scope>NUCLEOTIDE SEQUENCE [LARGE SCALE GENOMIC DNA]</scope>
    <source>
        <strain evidence="1 2">2GA</strain>
    </source>
</reference>